<dbReference type="EMBL" id="QJKJ01014319">
    <property type="protein sequence ID" value="RDX64577.1"/>
    <property type="molecule type" value="Genomic_DNA"/>
</dbReference>
<feature type="non-terminal residue" evidence="1">
    <location>
        <position position="1"/>
    </location>
</feature>
<gene>
    <name evidence="1" type="ORF">CR513_56854</name>
</gene>
<dbReference type="SUPFAM" id="SSF53098">
    <property type="entry name" value="Ribonuclease H-like"/>
    <property type="match status" value="1"/>
</dbReference>
<dbReference type="OrthoDB" id="1935865at2759"/>
<dbReference type="PANTHER" id="PTHR42648:SF28">
    <property type="entry name" value="TRANSPOSON-ENCODED PROTEIN WITH RIBONUCLEASE H-LIKE AND RETROVIRUS ZINC FINGER-LIKE DOMAINS"/>
    <property type="match status" value="1"/>
</dbReference>
<dbReference type="InterPro" id="IPR012337">
    <property type="entry name" value="RNaseH-like_sf"/>
</dbReference>
<dbReference type="Proteomes" id="UP000257109">
    <property type="component" value="Unassembled WGS sequence"/>
</dbReference>
<evidence type="ECO:0000313" key="1">
    <source>
        <dbReference type="EMBL" id="RDX64577.1"/>
    </source>
</evidence>
<comment type="caution">
    <text evidence="1">The sequence shown here is derived from an EMBL/GenBank/DDBJ whole genome shotgun (WGS) entry which is preliminary data.</text>
</comment>
<keyword evidence="2" id="KW-1185">Reference proteome</keyword>
<evidence type="ECO:0000313" key="2">
    <source>
        <dbReference type="Proteomes" id="UP000257109"/>
    </source>
</evidence>
<dbReference type="InterPro" id="IPR039537">
    <property type="entry name" value="Retrotran_Ty1/copia-like"/>
</dbReference>
<evidence type="ECO:0008006" key="3">
    <source>
        <dbReference type="Google" id="ProtNLM"/>
    </source>
</evidence>
<dbReference type="AlphaFoldDB" id="A0A371EEX8"/>
<accession>A0A371EEX8</accession>
<name>A0A371EEX8_MUCPR</name>
<sequence>MGVVKGSFQQKISKKDKEFTKSLCKKLGHMNKQFPKYTSWRVKKGKVLVVVCSEVNLTFVPKDTWWVDSSAIRVTTQDDYSRYDYLYLIHKKSQSLDVFKSFKAEVEFQLGKKIKAVKYDRCGEYYGRYDESGEQCLGPFSLFSESMDCSAIHHAKKTWHERRGKTTKSNSQGYGEKYDQSFFFVRVTLGKSFEDYTTSLIGCQVKQLTKSLMNFGLTKSQASNTCTFGIV</sequence>
<organism evidence="1 2">
    <name type="scientific">Mucuna pruriens</name>
    <name type="common">Velvet bean</name>
    <name type="synonym">Dolichos pruriens</name>
    <dbReference type="NCBI Taxonomy" id="157652"/>
    <lineage>
        <taxon>Eukaryota</taxon>
        <taxon>Viridiplantae</taxon>
        <taxon>Streptophyta</taxon>
        <taxon>Embryophyta</taxon>
        <taxon>Tracheophyta</taxon>
        <taxon>Spermatophyta</taxon>
        <taxon>Magnoliopsida</taxon>
        <taxon>eudicotyledons</taxon>
        <taxon>Gunneridae</taxon>
        <taxon>Pentapetalae</taxon>
        <taxon>rosids</taxon>
        <taxon>fabids</taxon>
        <taxon>Fabales</taxon>
        <taxon>Fabaceae</taxon>
        <taxon>Papilionoideae</taxon>
        <taxon>50 kb inversion clade</taxon>
        <taxon>NPAAA clade</taxon>
        <taxon>indigoferoid/millettioid clade</taxon>
        <taxon>Phaseoleae</taxon>
        <taxon>Mucuna</taxon>
    </lineage>
</organism>
<proteinExistence type="predicted"/>
<dbReference type="PANTHER" id="PTHR42648">
    <property type="entry name" value="TRANSPOSASE, PUTATIVE-RELATED"/>
    <property type="match status" value="1"/>
</dbReference>
<reference evidence="1" key="1">
    <citation type="submission" date="2018-05" db="EMBL/GenBank/DDBJ databases">
        <title>Draft genome of Mucuna pruriens seed.</title>
        <authorList>
            <person name="Nnadi N.E."/>
            <person name="Vos R."/>
            <person name="Hasami M.H."/>
            <person name="Devisetty U.K."/>
            <person name="Aguiy J.C."/>
        </authorList>
    </citation>
    <scope>NUCLEOTIDE SEQUENCE [LARGE SCALE GENOMIC DNA]</scope>
    <source>
        <strain evidence="1">JCA_2017</strain>
    </source>
</reference>
<protein>
    <recommendedName>
        <fullName evidence="3">Integrase catalytic domain-containing protein</fullName>
    </recommendedName>
</protein>